<accession>E3QCT1</accession>
<dbReference type="GeneID" id="24409178"/>
<reference evidence="2" key="1">
    <citation type="journal article" date="2012" name="Nat. Genet.">
        <title>Lifestyle transitions in plant pathogenic Colletotrichum fungi deciphered by genome and transcriptome analyses.</title>
        <authorList>
            <person name="O'Connell R.J."/>
            <person name="Thon M.R."/>
            <person name="Hacquard S."/>
            <person name="Amyotte S.G."/>
            <person name="Kleemann J."/>
            <person name="Torres M.F."/>
            <person name="Damm U."/>
            <person name="Buiate E.A."/>
            <person name="Epstein L."/>
            <person name="Alkan N."/>
            <person name="Altmueller J."/>
            <person name="Alvarado-Balderrama L."/>
            <person name="Bauser C.A."/>
            <person name="Becker C."/>
            <person name="Birren B.W."/>
            <person name="Chen Z."/>
            <person name="Choi J."/>
            <person name="Crouch J.A."/>
            <person name="Duvick J.P."/>
            <person name="Farman M.A."/>
            <person name="Gan P."/>
            <person name="Heiman D."/>
            <person name="Henrissat B."/>
            <person name="Howard R.J."/>
            <person name="Kabbage M."/>
            <person name="Koch C."/>
            <person name="Kracher B."/>
            <person name="Kubo Y."/>
            <person name="Law A.D."/>
            <person name="Lebrun M.-H."/>
            <person name="Lee Y.-H."/>
            <person name="Miyara I."/>
            <person name="Moore N."/>
            <person name="Neumann U."/>
            <person name="Nordstroem K."/>
            <person name="Panaccione D.G."/>
            <person name="Panstruga R."/>
            <person name="Place M."/>
            <person name="Proctor R.H."/>
            <person name="Prusky D."/>
            <person name="Rech G."/>
            <person name="Reinhardt R."/>
            <person name="Rollins J.A."/>
            <person name="Rounsley S."/>
            <person name="Schardl C.L."/>
            <person name="Schwartz D.C."/>
            <person name="Shenoy N."/>
            <person name="Shirasu K."/>
            <person name="Sikhakolli U.R."/>
            <person name="Stueber K."/>
            <person name="Sukno S.A."/>
            <person name="Sweigard J.A."/>
            <person name="Takano Y."/>
            <person name="Takahara H."/>
            <person name="Trail F."/>
            <person name="van der Does H.C."/>
            <person name="Voll L.M."/>
            <person name="Will I."/>
            <person name="Young S."/>
            <person name="Zeng Q."/>
            <person name="Zhang J."/>
            <person name="Zhou S."/>
            <person name="Dickman M.B."/>
            <person name="Schulze-Lefert P."/>
            <person name="Ver Loren van Themaat E."/>
            <person name="Ma L.-J."/>
            <person name="Vaillancourt L.J."/>
        </authorList>
    </citation>
    <scope>NUCLEOTIDE SEQUENCE [LARGE SCALE GENOMIC DNA]</scope>
    <source>
        <strain evidence="2">M1.001 / M2 / FGSC 10212</strain>
    </source>
</reference>
<dbReference type="HOGENOM" id="CLU_2621895_0_0_1"/>
<organism evidence="2">
    <name type="scientific">Colletotrichum graminicola (strain M1.001 / M2 / FGSC 10212)</name>
    <name type="common">Maize anthracnose fungus</name>
    <name type="synonym">Glomerella graminicola</name>
    <dbReference type="NCBI Taxonomy" id="645133"/>
    <lineage>
        <taxon>Eukaryota</taxon>
        <taxon>Fungi</taxon>
        <taxon>Dikarya</taxon>
        <taxon>Ascomycota</taxon>
        <taxon>Pezizomycotina</taxon>
        <taxon>Sordariomycetes</taxon>
        <taxon>Hypocreomycetidae</taxon>
        <taxon>Glomerellales</taxon>
        <taxon>Glomerellaceae</taxon>
        <taxon>Colletotrichum</taxon>
        <taxon>Colletotrichum graminicola species complex</taxon>
    </lineage>
</organism>
<dbReference type="EMBL" id="GG697341">
    <property type="protein sequence ID" value="EFQ28669.1"/>
    <property type="molecule type" value="Genomic_DNA"/>
</dbReference>
<evidence type="ECO:0000313" key="2">
    <source>
        <dbReference type="Proteomes" id="UP000008782"/>
    </source>
</evidence>
<keyword evidence="2" id="KW-1185">Reference proteome</keyword>
<evidence type="ECO:0000313" key="1">
    <source>
        <dbReference type="EMBL" id="EFQ28669.1"/>
    </source>
</evidence>
<dbReference type="RefSeq" id="XP_008092689.1">
    <property type="nucleotide sequence ID" value="XM_008094498.1"/>
</dbReference>
<dbReference type="AlphaFoldDB" id="E3QCT1"/>
<protein>
    <submittedName>
        <fullName evidence="1">Uncharacterized protein</fullName>
    </submittedName>
</protein>
<dbReference type="VEuPathDB" id="FungiDB:GLRG_03813"/>
<name>E3QCT1_COLGM</name>
<proteinExistence type="predicted"/>
<dbReference type="Proteomes" id="UP000008782">
    <property type="component" value="Unassembled WGS sequence"/>
</dbReference>
<sequence>MNSQNWTQYRGRCGAAGIAAFLGAPAAEPDLILQQPDCVEMGRRPTTPGTDWAIWQGDQIKLLPEMDSKDEDKGYPFH</sequence>
<gene>
    <name evidence="1" type="ORF">GLRG_03813</name>
</gene>